<dbReference type="AlphaFoldDB" id="A0A2S4HH17"/>
<accession>A0A2S4HH17</accession>
<feature type="chain" id="PRO_5015621106" evidence="1">
    <location>
        <begin position="22"/>
        <end position="137"/>
    </location>
</feature>
<sequence length="137" mass="13706">MKPLNALLLSTALTVASHAHSQADLTSIPAGLLGGILPSVLDLTNQSLPLVNDLLSNELIGGLVPLTSDLLGPILAGGLPLTLEVLDGVLPLLDGLTASGIPLPTADLLGPLLPTVLETTNVVVIPLLNGVIAGGII</sequence>
<comment type="caution">
    <text evidence="2">The sequence shown here is derived from an EMBL/GenBank/DDBJ whole genome shotgun (WGS) entry which is preliminary data.</text>
</comment>
<protein>
    <submittedName>
        <fullName evidence="2">Uncharacterized protein</fullName>
    </submittedName>
</protein>
<dbReference type="RefSeq" id="WP_103683892.1">
    <property type="nucleotide sequence ID" value="NZ_PQGG01000018.1"/>
</dbReference>
<evidence type="ECO:0000313" key="3">
    <source>
        <dbReference type="Proteomes" id="UP000237222"/>
    </source>
</evidence>
<feature type="signal peptide" evidence="1">
    <location>
        <begin position="1"/>
        <end position="21"/>
    </location>
</feature>
<dbReference type="EMBL" id="PQGG01000018">
    <property type="protein sequence ID" value="POP53285.1"/>
    <property type="molecule type" value="Genomic_DNA"/>
</dbReference>
<evidence type="ECO:0000256" key="1">
    <source>
        <dbReference type="SAM" id="SignalP"/>
    </source>
</evidence>
<dbReference type="Proteomes" id="UP000237222">
    <property type="component" value="Unassembled WGS sequence"/>
</dbReference>
<evidence type="ECO:0000313" key="2">
    <source>
        <dbReference type="EMBL" id="POP53285.1"/>
    </source>
</evidence>
<keyword evidence="1" id="KW-0732">Signal</keyword>
<reference evidence="2" key="1">
    <citation type="submission" date="2018-01" db="EMBL/GenBank/DDBJ databases">
        <authorList>
            <person name="Yu X.-D."/>
        </authorList>
    </citation>
    <scope>NUCLEOTIDE SEQUENCE</scope>
    <source>
        <strain evidence="2">ZX-21</strain>
    </source>
</reference>
<organism evidence="2 3">
    <name type="scientific">Zhongshania marina</name>
    <dbReference type="NCBI Taxonomy" id="2304603"/>
    <lineage>
        <taxon>Bacteria</taxon>
        <taxon>Pseudomonadati</taxon>
        <taxon>Pseudomonadota</taxon>
        <taxon>Gammaproteobacteria</taxon>
        <taxon>Cellvibrionales</taxon>
        <taxon>Spongiibacteraceae</taxon>
        <taxon>Zhongshania</taxon>
    </lineage>
</organism>
<proteinExistence type="predicted"/>
<gene>
    <name evidence="2" type="ORF">C0068_07595</name>
</gene>
<name>A0A2S4HH17_9GAMM</name>